<name>A0A0B5ASP0_9BACL</name>
<reference evidence="1 2" key="1">
    <citation type="submission" date="2014-08" db="EMBL/GenBank/DDBJ databases">
        <title>Complete genome of a marine bacteria Jeotgalibacillus malaysiensis.</title>
        <authorList>
            <person name="Yaakop A.S."/>
            <person name="Chan K.-G."/>
            <person name="Goh K.M."/>
        </authorList>
    </citation>
    <scope>NUCLEOTIDE SEQUENCE [LARGE SCALE GENOMIC DNA]</scope>
    <source>
        <strain evidence="1 2">D5</strain>
        <plasmid evidence="2">Plasmid</plasmid>
    </source>
</reference>
<sequence length="178" mass="21254">MGYEYRLYKMKKEDAEKLSKMSYEEVEKKYGEDEWFYTGHLPMKELHSNGDLNGDEVNRIKVTGTRLLVHESFDKTEEEAIVIIDKEGVLAWIECYRERVIKFLDKMVNGNPDLFGMSKEEKRERYLTSLLDKWTNYPPYEVNDESISHSSDYEYIIFELVYQLKSLREDEVFVFASH</sequence>
<dbReference type="BioCyc" id="JESP1508404:G14D9-13107-MONOMER"/>
<geneLocation type="plasmid" evidence="2"/>
<evidence type="ECO:0000313" key="2">
    <source>
        <dbReference type="Proteomes" id="UP000031449"/>
    </source>
</evidence>
<dbReference type="AlphaFoldDB" id="A0A0B5ASP0"/>
<proteinExistence type="predicted"/>
<dbReference type="KEGG" id="jeo:JMA_38230"/>
<gene>
    <name evidence="1" type="ORF">JMA_38230</name>
</gene>
<dbReference type="EMBL" id="CP009417">
    <property type="protein sequence ID" value="AJD93141.1"/>
    <property type="molecule type" value="Genomic_DNA"/>
</dbReference>
<organism evidence="1 2">
    <name type="scientific">Jeotgalibacillus malaysiensis</name>
    <dbReference type="NCBI Taxonomy" id="1508404"/>
    <lineage>
        <taxon>Bacteria</taxon>
        <taxon>Bacillati</taxon>
        <taxon>Bacillota</taxon>
        <taxon>Bacilli</taxon>
        <taxon>Bacillales</taxon>
        <taxon>Caryophanaceae</taxon>
        <taxon>Jeotgalibacillus</taxon>
    </lineage>
</organism>
<accession>A0A0B5ASP0</accession>
<protein>
    <submittedName>
        <fullName evidence="1">Uncharacterized protein</fullName>
    </submittedName>
</protein>
<dbReference type="HOGENOM" id="CLU_1508666_0_0_9"/>
<keyword evidence="1" id="KW-0614">Plasmid</keyword>
<evidence type="ECO:0000313" key="1">
    <source>
        <dbReference type="EMBL" id="AJD93141.1"/>
    </source>
</evidence>
<keyword evidence="2" id="KW-1185">Reference proteome</keyword>
<dbReference type="Proteomes" id="UP000031449">
    <property type="component" value="Plasmid unnamed"/>
</dbReference>